<sequence>MDSFAPGKKRVSSERRKEKSRDAARCRRGKEAEVFYELARELPLPHSVTSNLDKASVMRLALSYLRLRKLLKTDVLDVESELDSRWNSSYLKALDGFLMVLSADGDIVYLSESVSKCLGLPQIDLTGHSVFEFTHPCDHEELREMLAHRTGLSKKAKEQHTNRSFLLRMKCTLTSRGRTVNVKSASWKVLRCSGHIHTTDCIKKGVCEEKNVRSAYLVLICESIPHPANIEAPLDSRTFLSRHTLDMRFTYCDERIKELLGFDPVDLLHHSVYEYYHALDSVHMTKAHHNLFVKGQVCTGQYRLLAKAGGFVWAETQATVIYNSKNSQPQCVVCVNYILSGIEQPKQILSLQQTNSTNIKQEQEEHHKESLRAEVSVEDLKEDAKAKDEQKEECVREELHDSLKGKPEALTVVDPILTLDITSTDSVISVLTEIPLYNDVMLPSSSALLPLSPLSLNDDDASTALLQPDDFPFPQSSAPDSSRSQVDLPVDSELSDQLKPDHVERLFTMDIESKTPFNTQGVGLDLEMLAPYIPMNDDFQLQTFSPAESMCSSPGSVLELTPSSSTQTAPALPAAPLDLVSCDTISQNIRTTNQGNSREIIQDSDISSKCQTNPKLLKRKLETIPLSEAIRLDSVLQVVNDFPEKKIRKSDASSSEGLCHATILLLPSDVARRLLSRSEGGAIMMPFPQITRYDCEVNAPVTGRQHLLQGEELLCALDLVI</sequence>
<dbReference type="GO" id="GO:0000981">
    <property type="term" value="F:DNA-binding transcription factor activity, RNA polymerase II-specific"/>
    <property type="evidence" value="ECO:0007669"/>
    <property type="project" value="TreeGrafter"/>
</dbReference>
<evidence type="ECO:0000313" key="17">
    <source>
        <dbReference type="Ensembl" id="ENSCCRP00000059073.2"/>
    </source>
</evidence>
<evidence type="ECO:0000256" key="2">
    <source>
        <dbReference type="ARBA" id="ARBA00004496"/>
    </source>
</evidence>
<dbReference type="InterPro" id="IPR036638">
    <property type="entry name" value="HLH_DNA-bd_sf"/>
</dbReference>
<dbReference type="Pfam" id="PF08778">
    <property type="entry name" value="HIF-1a_CTAD"/>
    <property type="match status" value="1"/>
</dbReference>
<dbReference type="PROSITE" id="PS50888">
    <property type="entry name" value="BHLH"/>
    <property type="match status" value="1"/>
</dbReference>
<keyword evidence="7" id="KW-0805">Transcription regulation</keyword>
<dbReference type="InterPro" id="IPR035965">
    <property type="entry name" value="PAS-like_dom_sf"/>
</dbReference>
<keyword evidence="12" id="KW-0379">Hydroxylation</keyword>
<dbReference type="OMA" id="LNCEPIP"/>
<dbReference type="InterPro" id="IPR013655">
    <property type="entry name" value="PAS_fold_3"/>
</dbReference>
<keyword evidence="9" id="KW-0010">Activator</keyword>
<dbReference type="Proteomes" id="UP001108240">
    <property type="component" value="Unplaced"/>
</dbReference>
<dbReference type="GO" id="GO:0048513">
    <property type="term" value="P:animal organ development"/>
    <property type="evidence" value="ECO:0007669"/>
    <property type="project" value="UniProtKB-ARBA"/>
</dbReference>
<dbReference type="InterPro" id="IPR014887">
    <property type="entry name" value="HIF-1_CTAD"/>
</dbReference>
<keyword evidence="10" id="KW-0804">Transcription</keyword>
<dbReference type="FunFam" id="3.30.450.20:FF:000005">
    <property type="entry name" value="Hypoxia-inducible factor 1 subunit alpha"/>
    <property type="match status" value="1"/>
</dbReference>
<dbReference type="InterPro" id="IPR001610">
    <property type="entry name" value="PAC"/>
</dbReference>
<feature type="modified residue" description="(3S)-3-hydroxyasparagine" evidence="13">
    <location>
        <position position="698"/>
    </location>
</feature>
<dbReference type="Ensembl" id="ENSCCRT00000064082.2">
    <property type="protein sequence ID" value="ENSCCRP00000059073.2"/>
    <property type="gene ID" value="ENSCCRG00000011557.2"/>
</dbReference>
<keyword evidence="11" id="KW-0539">Nucleus</keyword>
<evidence type="ECO:0000256" key="11">
    <source>
        <dbReference type="ARBA" id="ARBA00023242"/>
    </source>
</evidence>
<dbReference type="CDD" id="cd00130">
    <property type="entry name" value="PAS"/>
    <property type="match status" value="2"/>
</dbReference>
<dbReference type="GO" id="GO:0000977">
    <property type="term" value="F:RNA polymerase II transcription regulatory region sequence-specific DNA binding"/>
    <property type="evidence" value="ECO:0007669"/>
    <property type="project" value="TreeGrafter"/>
</dbReference>
<dbReference type="Gene3D" id="3.30.450.20">
    <property type="entry name" value="PAS domain"/>
    <property type="match status" value="2"/>
</dbReference>
<evidence type="ECO:0000256" key="14">
    <source>
        <dbReference type="SAM" id="MobiDB-lite"/>
    </source>
</evidence>
<dbReference type="InterPro" id="IPR021537">
    <property type="entry name" value="HIF_alpha-like"/>
</dbReference>
<keyword evidence="4" id="KW-0963">Cytoplasm</keyword>
<dbReference type="SUPFAM" id="SSF55785">
    <property type="entry name" value="PYP-like sensor domain (PAS domain)"/>
    <property type="match status" value="2"/>
</dbReference>
<dbReference type="AlphaFoldDB" id="A0A8C1HLM7"/>
<feature type="region of interest" description="Disordered" evidence="14">
    <location>
        <begin position="468"/>
        <end position="494"/>
    </location>
</feature>
<feature type="region of interest" description="Disordered" evidence="14">
    <location>
        <begin position="358"/>
        <end position="400"/>
    </location>
</feature>
<feature type="domain" description="PAS" evidence="15">
    <location>
        <begin position="91"/>
        <end position="155"/>
    </location>
</feature>
<keyword evidence="5" id="KW-0677">Repeat</keyword>
<dbReference type="SMART" id="SM00091">
    <property type="entry name" value="PAS"/>
    <property type="match status" value="2"/>
</dbReference>
<dbReference type="InterPro" id="IPR000014">
    <property type="entry name" value="PAS"/>
</dbReference>
<feature type="domain" description="BHLH" evidence="16">
    <location>
        <begin position="15"/>
        <end position="68"/>
    </location>
</feature>
<dbReference type="GO" id="GO:0046983">
    <property type="term" value="F:protein dimerization activity"/>
    <property type="evidence" value="ECO:0007669"/>
    <property type="project" value="InterPro"/>
</dbReference>
<dbReference type="InterPro" id="IPR011598">
    <property type="entry name" value="bHLH_dom"/>
</dbReference>
<dbReference type="GO" id="GO:0005737">
    <property type="term" value="C:cytoplasm"/>
    <property type="evidence" value="ECO:0007669"/>
    <property type="project" value="UniProtKB-SubCell"/>
</dbReference>
<feature type="compositionally biased region" description="Basic and acidic residues" evidence="14">
    <location>
        <begin position="11"/>
        <end position="23"/>
    </location>
</feature>
<accession>A0A8C1HLM7</accession>
<feature type="compositionally biased region" description="Polar residues" evidence="14">
    <location>
        <begin position="474"/>
        <end position="485"/>
    </location>
</feature>
<dbReference type="SUPFAM" id="SSF47459">
    <property type="entry name" value="HLH, helix-loop-helix DNA-binding domain"/>
    <property type="match status" value="1"/>
</dbReference>
<evidence type="ECO:0000259" key="16">
    <source>
        <dbReference type="PROSITE" id="PS50888"/>
    </source>
</evidence>
<dbReference type="NCBIfam" id="TIGR00229">
    <property type="entry name" value="sensory_box"/>
    <property type="match status" value="1"/>
</dbReference>
<keyword evidence="6" id="KW-0832">Ubl conjugation</keyword>
<evidence type="ECO:0000259" key="15">
    <source>
        <dbReference type="PROSITE" id="PS50112"/>
    </source>
</evidence>
<evidence type="ECO:0000313" key="18">
    <source>
        <dbReference type="Proteomes" id="UP001108240"/>
    </source>
</evidence>
<evidence type="ECO:0000256" key="6">
    <source>
        <dbReference type="ARBA" id="ARBA00022843"/>
    </source>
</evidence>
<feature type="compositionally biased region" description="Basic and acidic residues" evidence="14">
    <location>
        <begin position="378"/>
        <end position="400"/>
    </location>
</feature>
<protein>
    <recommendedName>
        <fullName evidence="3">Hypoxia-inducible factor 1-alpha</fullName>
    </recommendedName>
</protein>
<dbReference type="SMART" id="SM00353">
    <property type="entry name" value="HLH"/>
    <property type="match status" value="1"/>
</dbReference>
<feature type="compositionally biased region" description="Basic and acidic residues" evidence="14">
    <location>
        <begin position="361"/>
        <end position="372"/>
    </location>
</feature>
<feature type="modified residue" description="4-hydroxyproline" evidence="13">
    <location>
        <position position="531"/>
    </location>
</feature>
<dbReference type="Pfam" id="PF00989">
    <property type="entry name" value="PAS"/>
    <property type="match status" value="1"/>
</dbReference>
<dbReference type="SMART" id="SM00086">
    <property type="entry name" value="PAC"/>
    <property type="match status" value="1"/>
</dbReference>
<evidence type="ECO:0000256" key="10">
    <source>
        <dbReference type="ARBA" id="ARBA00023163"/>
    </source>
</evidence>
<dbReference type="GO" id="GO:0071456">
    <property type="term" value="P:cellular response to hypoxia"/>
    <property type="evidence" value="ECO:0007669"/>
    <property type="project" value="TreeGrafter"/>
</dbReference>
<keyword evidence="8" id="KW-0238">DNA-binding</keyword>
<evidence type="ECO:0000256" key="13">
    <source>
        <dbReference type="PIRSR" id="PIRSR621537-50"/>
    </source>
</evidence>
<name>A0A8C1HLM7_CYPCA</name>
<evidence type="ECO:0000256" key="7">
    <source>
        <dbReference type="ARBA" id="ARBA00023015"/>
    </source>
</evidence>
<dbReference type="PANTHER" id="PTHR23043">
    <property type="entry name" value="HYPOXIA-INDUCIBLE FACTOR 1 ALPHA"/>
    <property type="match status" value="1"/>
</dbReference>
<dbReference type="GeneTree" id="ENSGT00940000156774"/>
<dbReference type="PANTHER" id="PTHR23043:SF7">
    <property type="entry name" value="HYPOXIA-INDUCIBLE FACTOR 1-ALPHA"/>
    <property type="match status" value="1"/>
</dbReference>
<dbReference type="GO" id="GO:0005634">
    <property type="term" value="C:nucleus"/>
    <property type="evidence" value="ECO:0007669"/>
    <property type="project" value="UniProtKB-SubCell"/>
</dbReference>
<dbReference type="FunFam" id="3.30.450.20:FF:000015">
    <property type="entry name" value="Hypoxia-inducible factor 1-alpha isoform 1"/>
    <property type="match status" value="1"/>
</dbReference>
<comment type="subcellular location">
    <subcellularLocation>
        <location evidence="2">Cytoplasm</location>
    </subcellularLocation>
    <subcellularLocation>
        <location evidence="1">Nucleus</location>
    </subcellularLocation>
</comment>
<evidence type="ECO:0000256" key="3">
    <source>
        <dbReference type="ARBA" id="ARBA00014446"/>
    </source>
</evidence>
<reference evidence="17" key="1">
    <citation type="submission" date="2025-08" db="UniProtKB">
        <authorList>
            <consortium name="Ensembl"/>
        </authorList>
    </citation>
    <scope>IDENTIFICATION</scope>
</reference>
<dbReference type="InterPro" id="IPR013767">
    <property type="entry name" value="PAS_fold"/>
</dbReference>
<feature type="region of interest" description="Disordered" evidence="14">
    <location>
        <begin position="1"/>
        <end position="23"/>
    </location>
</feature>
<dbReference type="Pfam" id="PF08447">
    <property type="entry name" value="PAS_3"/>
    <property type="match status" value="1"/>
</dbReference>
<proteinExistence type="predicted"/>
<reference evidence="17" key="2">
    <citation type="submission" date="2025-09" db="UniProtKB">
        <authorList>
            <consortium name="Ensembl"/>
        </authorList>
    </citation>
    <scope>IDENTIFICATION</scope>
</reference>
<evidence type="ECO:0000256" key="5">
    <source>
        <dbReference type="ARBA" id="ARBA00022737"/>
    </source>
</evidence>
<dbReference type="FunFam" id="4.10.280.10:FF:000076">
    <property type="entry name" value="hypoxia-inducible factor 3-alpha isoform X1"/>
    <property type="match status" value="1"/>
</dbReference>
<evidence type="ECO:0000256" key="8">
    <source>
        <dbReference type="ARBA" id="ARBA00023125"/>
    </source>
</evidence>
<organism evidence="17 18">
    <name type="scientific">Cyprinus carpio carpio</name>
    <dbReference type="NCBI Taxonomy" id="630221"/>
    <lineage>
        <taxon>Eukaryota</taxon>
        <taxon>Metazoa</taxon>
        <taxon>Chordata</taxon>
        <taxon>Craniata</taxon>
        <taxon>Vertebrata</taxon>
        <taxon>Euteleostomi</taxon>
        <taxon>Actinopterygii</taxon>
        <taxon>Neopterygii</taxon>
        <taxon>Teleostei</taxon>
        <taxon>Ostariophysi</taxon>
        <taxon>Cypriniformes</taxon>
        <taxon>Cyprinidae</taxon>
        <taxon>Cyprininae</taxon>
        <taxon>Cyprinus</taxon>
    </lineage>
</organism>
<evidence type="ECO:0000256" key="9">
    <source>
        <dbReference type="ARBA" id="ARBA00023159"/>
    </source>
</evidence>
<dbReference type="Pfam" id="PF11413">
    <property type="entry name" value="HIF-1"/>
    <property type="match status" value="1"/>
</dbReference>
<keyword evidence="18" id="KW-1185">Reference proteome</keyword>
<evidence type="ECO:0000256" key="1">
    <source>
        <dbReference type="ARBA" id="ARBA00004123"/>
    </source>
</evidence>
<evidence type="ECO:0000256" key="12">
    <source>
        <dbReference type="ARBA" id="ARBA00023278"/>
    </source>
</evidence>
<dbReference type="PROSITE" id="PS50112">
    <property type="entry name" value="PAS"/>
    <property type="match status" value="1"/>
</dbReference>
<evidence type="ECO:0000256" key="4">
    <source>
        <dbReference type="ARBA" id="ARBA00022490"/>
    </source>
</evidence>
<feature type="modified residue" description="4-hydroxyproline" evidence="13">
    <location>
        <position position="415"/>
    </location>
</feature>
<dbReference type="Pfam" id="PF23171">
    <property type="entry name" value="bHLH_HIF1A"/>
    <property type="match status" value="1"/>
</dbReference>